<name>A0A1R2BNG3_9CILI</name>
<feature type="transmembrane region" description="Helical" evidence="7">
    <location>
        <begin position="1131"/>
        <end position="1151"/>
    </location>
</feature>
<evidence type="ECO:0000256" key="4">
    <source>
        <dbReference type="ARBA" id="ARBA00023136"/>
    </source>
</evidence>
<feature type="region of interest" description="Disordered" evidence="6">
    <location>
        <begin position="1187"/>
        <end position="1234"/>
    </location>
</feature>
<dbReference type="InterPro" id="IPR050726">
    <property type="entry name" value="mGluR"/>
</dbReference>
<keyword evidence="4 7" id="KW-0472">Membrane</keyword>
<protein>
    <recommendedName>
        <fullName evidence="9">Receptor ligand binding region domain-containing protein</fullName>
    </recommendedName>
</protein>
<feature type="compositionally biased region" description="Polar residues" evidence="6">
    <location>
        <begin position="1199"/>
        <end position="1208"/>
    </location>
</feature>
<feature type="domain" description="Receptor ligand binding region" evidence="9">
    <location>
        <begin position="117"/>
        <end position="292"/>
    </location>
</feature>
<feature type="compositionally biased region" description="Acidic residues" evidence="6">
    <location>
        <begin position="1222"/>
        <end position="1234"/>
    </location>
</feature>
<feature type="compositionally biased region" description="Basic and acidic residues" evidence="6">
    <location>
        <begin position="1187"/>
        <end position="1197"/>
    </location>
</feature>
<evidence type="ECO:0000256" key="6">
    <source>
        <dbReference type="SAM" id="MobiDB-lite"/>
    </source>
</evidence>
<comment type="subcellular location">
    <subcellularLocation>
        <location evidence="1">Membrane</location>
    </subcellularLocation>
</comment>
<accession>A0A1R2BNG3</accession>
<dbReference type="InterPro" id="IPR028082">
    <property type="entry name" value="Peripla_BP_I"/>
</dbReference>
<feature type="transmembrane region" description="Helical" evidence="7">
    <location>
        <begin position="960"/>
        <end position="982"/>
    </location>
</feature>
<feature type="compositionally biased region" description="Basic and acidic residues" evidence="6">
    <location>
        <begin position="1209"/>
        <end position="1221"/>
    </location>
</feature>
<dbReference type="SUPFAM" id="SSF53822">
    <property type="entry name" value="Periplasmic binding protein-like I"/>
    <property type="match status" value="2"/>
</dbReference>
<dbReference type="Gene3D" id="3.40.50.2300">
    <property type="match status" value="3"/>
</dbReference>
<feature type="chain" id="PRO_5012774274" description="Receptor ligand binding region domain-containing protein" evidence="8">
    <location>
        <begin position="16"/>
        <end position="1234"/>
    </location>
</feature>
<evidence type="ECO:0000256" key="7">
    <source>
        <dbReference type="SAM" id="Phobius"/>
    </source>
</evidence>
<evidence type="ECO:0000256" key="2">
    <source>
        <dbReference type="ARBA" id="ARBA00022692"/>
    </source>
</evidence>
<feature type="transmembrane region" description="Helical" evidence="7">
    <location>
        <begin position="1074"/>
        <end position="1092"/>
    </location>
</feature>
<feature type="transmembrane region" description="Helical" evidence="7">
    <location>
        <begin position="919"/>
        <end position="940"/>
    </location>
</feature>
<evidence type="ECO:0000313" key="10">
    <source>
        <dbReference type="EMBL" id="OMJ78302.1"/>
    </source>
</evidence>
<keyword evidence="8" id="KW-0732">Signal</keyword>
<feature type="transmembrane region" description="Helical" evidence="7">
    <location>
        <begin position="1049"/>
        <end position="1068"/>
    </location>
</feature>
<feature type="domain" description="Receptor ligand binding region" evidence="9">
    <location>
        <begin position="418"/>
        <end position="767"/>
    </location>
</feature>
<feature type="transmembrane region" description="Helical" evidence="7">
    <location>
        <begin position="1104"/>
        <end position="1125"/>
    </location>
</feature>
<evidence type="ECO:0000313" key="11">
    <source>
        <dbReference type="Proteomes" id="UP000187209"/>
    </source>
</evidence>
<dbReference type="AlphaFoldDB" id="A0A1R2BNG3"/>
<dbReference type="CDD" id="cd06268">
    <property type="entry name" value="PBP1_ABC_transporter_LIVBP-like"/>
    <property type="match status" value="1"/>
</dbReference>
<dbReference type="GO" id="GO:0016020">
    <property type="term" value="C:membrane"/>
    <property type="evidence" value="ECO:0007669"/>
    <property type="project" value="UniProtKB-SubCell"/>
</dbReference>
<dbReference type="Pfam" id="PF01094">
    <property type="entry name" value="ANF_receptor"/>
    <property type="match status" value="2"/>
</dbReference>
<dbReference type="Proteomes" id="UP000187209">
    <property type="component" value="Unassembled WGS sequence"/>
</dbReference>
<sequence length="1234" mass="137342">MFSFLLLAVISEAKFQIGLLTSPFTSQTLKNQLASNLEAVLLQVETGLNLPEPIEIVWAEVDLLSETDESKWQIPSPFLDKGVIVFLDAAFSIRYSSFLADQALKNSYLHVVISRPINTLEDETTYPNTLYAETSFISQAEAILDLINHYSWSNIGIIQDKQINNAQMSSIFKSLVQSPIEVKDQIILDIDDTLEADSISYRLQSTTRDSGARVIVVMSLPSIAAQVLRAADQSVMGGVGFSWILNSDAMKHIGETLRDSNAGISTESYGVLKTGAIGLMATDAIHEMEEPLNTYLSVITLACQGFLSIENPSGTDLFKYILSNPESLTLDYELHFTKDGLKKSTYDLYNIVNFSEIKVGSWNPDTHMFQLSENFNIIWPGFTTDIPNDVIPIIQLGLLYPAHDNEGNELLIGEEIKNGFSLAIEEINADPSLLNGYQIQSIYTDTFLFPSLASANLRSLSSYNILGFVGPHSLELCDAYAAAENSYIDVKPMITYSASSTSLSSSNVYGSLLQIVQPDGLQAVALTLFIQLQGWKKIGVIYTNDEYGIGVYESFLANVGTLEVTISNLETKRVIDFSLDSSGNLSSTTKQSVIDVLGEIVRNQIKVIVYLGNPKVGPELAKVGYEKELHGSEYAWIGTMWLTDDVLVDIENNYKDHKDKIYGVINGAFGLDYRKAQGEKGLSFEASYKAKFDRDYSTLSMLTYDSVYTFASVISGMISRGDDYNSGKELTNSLRSADLTGASGKIKFSEGSNGRSAYGYNIINFQKDTLVNVLEYDPLNPNLFTSINNATILWGGGASSPPEDSWPYTYDCPFAQHMSSTSSKGLGIIISIGTFLFLTTLGLSFFSYRKWKQLDISQITSTVTRSWKDTLVQAQIAVEFFQFVAIAPTFSSLQIVIQAASNIFMLDVMKVASTSKGDYWILLATVCGLCYIWFLLVLLIMLNGEHWLKHVPFCKRMISILNSVFLPFYGNTFFLPALALLLDMFVCDHKAQGHDYVWRDCYTKCWEGKHNTYIVMSTIAIVCYEPIAAYSRPLWQQSRTGLNLKIQPFFLLLKTCMQILLIAIGKSLQSTSPLAHGIVFTILISTFTGLIYKLKPFNYHRCNLWEFSSILAVAYMSFLATLSYAGDPTNVGWFIALAIGWATIIGVSLFIQRKYMPNLLIPPGGSRSKKKIYDIISIKENKDLDESNIEKNSDYKAVDQSSMQAPNNEQEKIDVSIHDNENEAEEEDDEAKPI</sequence>
<reference evidence="10 11" key="1">
    <citation type="submission" date="2016-11" db="EMBL/GenBank/DDBJ databases">
        <title>The macronuclear genome of Stentor coeruleus: a giant cell with tiny introns.</title>
        <authorList>
            <person name="Slabodnick M."/>
            <person name="Ruby J.G."/>
            <person name="Reiff S.B."/>
            <person name="Swart E.C."/>
            <person name="Gosai S."/>
            <person name="Prabakaran S."/>
            <person name="Witkowska E."/>
            <person name="Larue G.E."/>
            <person name="Fisher S."/>
            <person name="Freeman R.M."/>
            <person name="Gunawardena J."/>
            <person name="Chu W."/>
            <person name="Stover N.A."/>
            <person name="Gregory B.D."/>
            <person name="Nowacki M."/>
            <person name="Derisi J."/>
            <person name="Roy S.W."/>
            <person name="Marshall W.F."/>
            <person name="Sood P."/>
        </authorList>
    </citation>
    <scope>NUCLEOTIDE SEQUENCE [LARGE SCALE GENOMIC DNA]</scope>
    <source>
        <strain evidence="10">WM001</strain>
    </source>
</reference>
<evidence type="ECO:0000256" key="8">
    <source>
        <dbReference type="SAM" id="SignalP"/>
    </source>
</evidence>
<feature type="signal peptide" evidence="8">
    <location>
        <begin position="1"/>
        <end position="15"/>
    </location>
</feature>
<dbReference type="EMBL" id="MPUH01000528">
    <property type="protein sequence ID" value="OMJ78302.1"/>
    <property type="molecule type" value="Genomic_DNA"/>
</dbReference>
<keyword evidence="3 7" id="KW-1133">Transmembrane helix</keyword>
<dbReference type="OrthoDB" id="5597995at2759"/>
<proteinExistence type="predicted"/>
<feature type="transmembrane region" description="Helical" evidence="7">
    <location>
        <begin position="826"/>
        <end position="848"/>
    </location>
</feature>
<gene>
    <name evidence="10" type="ORF">SteCoe_21897</name>
</gene>
<comment type="caution">
    <text evidence="10">The sequence shown here is derived from an EMBL/GenBank/DDBJ whole genome shotgun (WGS) entry which is preliminary data.</text>
</comment>
<evidence type="ECO:0000256" key="1">
    <source>
        <dbReference type="ARBA" id="ARBA00004370"/>
    </source>
</evidence>
<keyword evidence="5" id="KW-0325">Glycoprotein</keyword>
<organism evidence="10 11">
    <name type="scientific">Stentor coeruleus</name>
    <dbReference type="NCBI Taxonomy" id="5963"/>
    <lineage>
        <taxon>Eukaryota</taxon>
        <taxon>Sar</taxon>
        <taxon>Alveolata</taxon>
        <taxon>Ciliophora</taxon>
        <taxon>Postciliodesmatophora</taxon>
        <taxon>Heterotrichea</taxon>
        <taxon>Heterotrichida</taxon>
        <taxon>Stentoridae</taxon>
        <taxon>Stentor</taxon>
    </lineage>
</organism>
<evidence type="ECO:0000256" key="5">
    <source>
        <dbReference type="ARBA" id="ARBA00023180"/>
    </source>
</evidence>
<evidence type="ECO:0000259" key="9">
    <source>
        <dbReference type="Pfam" id="PF01094"/>
    </source>
</evidence>
<keyword evidence="11" id="KW-1185">Reference proteome</keyword>
<dbReference type="InterPro" id="IPR001828">
    <property type="entry name" value="ANF_lig-bd_rcpt"/>
</dbReference>
<evidence type="ECO:0000256" key="3">
    <source>
        <dbReference type="ARBA" id="ARBA00022989"/>
    </source>
</evidence>
<keyword evidence="2 7" id="KW-0812">Transmembrane</keyword>
<dbReference type="PANTHER" id="PTHR24060">
    <property type="entry name" value="METABOTROPIC GLUTAMATE RECEPTOR"/>
    <property type="match status" value="1"/>
</dbReference>